<organism evidence="1 2">
    <name type="scientific">Irpex rosettiformis</name>
    <dbReference type="NCBI Taxonomy" id="378272"/>
    <lineage>
        <taxon>Eukaryota</taxon>
        <taxon>Fungi</taxon>
        <taxon>Dikarya</taxon>
        <taxon>Basidiomycota</taxon>
        <taxon>Agaricomycotina</taxon>
        <taxon>Agaricomycetes</taxon>
        <taxon>Polyporales</taxon>
        <taxon>Irpicaceae</taxon>
        <taxon>Irpex</taxon>
    </lineage>
</organism>
<gene>
    <name evidence="1" type="ORF">BDY19DRAFT_929556</name>
</gene>
<evidence type="ECO:0000313" key="2">
    <source>
        <dbReference type="Proteomes" id="UP001055072"/>
    </source>
</evidence>
<protein>
    <submittedName>
        <fullName evidence="1">Uncharacterized protein</fullName>
    </submittedName>
</protein>
<comment type="caution">
    <text evidence="1">The sequence shown here is derived from an EMBL/GenBank/DDBJ whole genome shotgun (WGS) entry which is preliminary data.</text>
</comment>
<name>A0ACB8UDE3_9APHY</name>
<reference evidence="1" key="1">
    <citation type="journal article" date="2021" name="Environ. Microbiol.">
        <title>Gene family expansions and transcriptome signatures uncover fungal adaptations to wood decay.</title>
        <authorList>
            <person name="Hage H."/>
            <person name="Miyauchi S."/>
            <person name="Viragh M."/>
            <person name="Drula E."/>
            <person name="Min B."/>
            <person name="Chaduli D."/>
            <person name="Navarro D."/>
            <person name="Favel A."/>
            <person name="Norest M."/>
            <person name="Lesage-Meessen L."/>
            <person name="Balint B."/>
            <person name="Merenyi Z."/>
            <person name="de Eugenio L."/>
            <person name="Morin E."/>
            <person name="Martinez A.T."/>
            <person name="Baldrian P."/>
            <person name="Stursova M."/>
            <person name="Martinez M.J."/>
            <person name="Novotny C."/>
            <person name="Magnuson J.K."/>
            <person name="Spatafora J.W."/>
            <person name="Maurice S."/>
            <person name="Pangilinan J."/>
            <person name="Andreopoulos W."/>
            <person name="LaButti K."/>
            <person name="Hundley H."/>
            <person name="Na H."/>
            <person name="Kuo A."/>
            <person name="Barry K."/>
            <person name="Lipzen A."/>
            <person name="Henrissat B."/>
            <person name="Riley R."/>
            <person name="Ahrendt S."/>
            <person name="Nagy L.G."/>
            <person name="Grigoriev I.V."/>
            <person name="Martin F."/>
            <person name="Rosso M.N."/>
        </authorList>
    </citation>
    <scope>NUCLEOTIDE SEQUENCE</scope>
    <source>
        <strain evidence="1">CBS 384.51</strain>
    </source>
</reference>
<dbReference type="EMBL" id="MU274904">
    <property type="protein sequence ID" value="KAI0092338.1"/>
    <property type="molecule type" value="Genomic_DNA"/>
</dbReference>
<dbReference type="Proteomes" id="UP001055072">
    <property type="component" value="Unassembled WGS sequence"/>
</dbReference>
<accession>A0ACB8UDE3</accession>
<sequence>MADITASNPEPVTAIRVVDTTEANPIKLSLEAALEQLRAANELLQRQKADAERDRELFRDLYNKASSHASQVSKDNEELLERVTIAEGQVKDGVTMIRKTYADRVANLELEVSRLRKMNTIMARKDAMTDGEILRRKAAEEEESRGENQRLRAELAQLRMDYNRVEGLLEQLEEEEPEHSSEQAEELQGTEGLW</sequence>
<proteinExistence type="predicted"/>
<keyword evidence="2" id="KW-1185">Reference proteome</keyword>
<evidence type="ECO:0000313" key="1">
    <source>
        <dbReference type="EMBL" id="KAI0092338.1"/>
    </source>
</evidence>